<keyword evidence="3" id="KW-1185">Reference proteome</keyword>
<dbReference type="Proteomes" id="UP000017836">
    <property type="component" value="Unassembled WGS sequence"/>
</dbReference>
<feature type="region of interest" description="Disordered" evidence="1">
    <location>
        <begin position="21"/>
        <end position="40"/>
    </location>
</feature>
<reference evidence="3" key="1">
    <citation type="journal article" date="2013" name="Science">
        <title>The Amborella genome and the evolution of flowering plants.</title>
        <authorList>
            <consortium name="Amborella Genome Project"/>
        </authorList>
    </citation>
    <scope>NUCLEOTIDE SEQUENCE [LARGE SCALE GENOMIC DNA]</scope>
</reference>
<gene>
    <name evidence="2" type="ORF">AMTR_s00051p00088130</name>
</gene>
<protein>
    <submittedName>
        <fullName evidence="2">Uncharacterized protein</fullName>
    </submittedName>
</protein>
<evidence type="ECO:0000256" key="1">
    <source>
        <dbReference type="SAM" id="MobiDB-lite"/>
    </source>
</evidence>
<accession>U5D2I7</accession>
<name>U5D2I7_AMBTC</name>
<feature type="compositionally biased region" description="Basic residues" evidence="1">
    <location>
        <begin position="21"/>
        <end position="31"/>
    </location>
</feature>
<evidence type="ECO:0000313" key="2">
    <source>
        <dbReference type="EMBL" id="ERN16634.1"/>
    </source>
</evidence>
<organism evidence="2 3">
    <name type="scientific">Amborella trichopoda</name>
    <dbReference type="NCBI Taxonomy" id="13333"/>
    <lineage>
        <taxon>Eukaryota</taxon>
        <taxon>Viridiplantae</taxon>
        <taxon>Streptophyta</taxon>
        <taxon>Embryophyta</taxon>
        <taxon>Tracheophyta</taxon>
        <taxon>Spermatophyta</taxon>
        <taxon>Magnoliopsida</taxon>
        <taxon>Amborellales</taxon>
        <taxon>Amborellaceae</taxon>
        <taxon>Amborella</taxon>
    </lineage>
</organism>
<dbReference type="Gramene" id="ERN16634">
    <property type="protein sequence ID" value="ERN16634"/>
    <property type="gene ID" value="AMTR_s00051p00088130"/>
</dbReference>
<dbReference type="AlphaFoldDB" id="U5D2I7"/>
<sequence>MQGDVPRAEMWMGFTIRKARGKPKSRAKVGRNRTNSGMFARFPQEQREIFQNNLFFPLSIREDNEDLIDTASRNVVQAQ</sequence>
<evidence type="ECO:0000313" key="3">
    <source>
        <dbReference type="Proteomes" id="UP000017836"/>
    </source>
</evidence>
<dbReference type="HOGENOM" id="CLU_2609260_0_0_1"/>
<dbReference type="EMBL" id="KI392418">
    <property type="protein sequence ID" value="ERN16634.1"/>
    <property type="molecule type" value="Genomic_DNA"/>
</dbReference>
<proteinExistence type="predicted"/>